<dbReference type="InterPro" id="IPR041698">
    <property type="entry name" value="Methyltransf_25"/>
</dbReference>
<dbReference type="AlphaFoldDB" id="A0A9Q3YI46"/>
<proteinExistence type="predicted"/>
<keyword evidence="2" id="KW-0808">Transferase</keyword>
<sequence length="184" mass="21444">MKWLDRLKIANYHRKRYKQFGNDKARTLGWQDEYSQISRFEALTRSLCLEAVSILDIGCGFGDLLEYIESQNQYPARYVGIDQQKQFITKARKRAFKTPVNFICGDFSKLVLPQSDYVFASGSLNYKSSNANHTIEMIEKMYRAARIGCVFNLLDEEKLPSMRMLESHNKVGVLRYCRWLCPDA</sequence>
<gene>
    <name evidence="4" type="ORF">IB292_12470</name>
</gene>
<dbReference type="Pfam" id="PF13649">
    <property type="entry name" value="Methyltransf_25"/>
    <property type="match status" value="1"/>
</dbReference>
<dbReference type="EMBL" id="JACVHL010000011">
    <property type="protein sequence ID" value="MCC3805859.1"/>
    <property type="molecule type" value="Genomic_DNA"/>
</dbReference>
<protein>
    <submittedName>
        <fullName evidence="4">Class I SAM-dependent methyltransferase</fullName>
    </submittedName>
</protein>
<feature type="domain" description="Methyltransferase" evidence="3">
    <location>
        <begin position="54"/>
        <end position="145"/>
    </location>
</feature>
<evidence type="ECO:0000259" key="3">
    <source>
        <dbReference type="Pfam" id="PF13649"/>
    </source>
</evidence>
<comment type="caution">
    <text evidence="4">The sequence shown here is derived from an EMBL/GenBank/DDBJ whole genome shotgun (WGS) entry which is preliminary data.</text>
</comment>
<keyword evidence="1 4" id="KW-0489">Methyltransferase</keyword>
<dbReference type="SUPFAM" id="SSF53335">
    <property type="entry name" value="S-adenosyl-L-methionine-dependent methyltransferases"/>
    <property type="match status" value="1"/>
</dbReference>
<dbReference type="GO" id="GO:0008168">
    <property type="term" value="F:methyltransferase activity"/>
    <property type="evidence" value="ECO:0007669"/>
    <property type="project" value="UniProtKB-KW"/>
</dbReference>
<reference evidence="4" key="1">
    <citation type="submission" date="2020-09" db="EMBL/GenBank/DDBJ databases">
        <title>Genome sequence of Vibrio parahaemolyticus isolates.</title>
        <authorList>
            <person name="Hammerl J.A."/>
            <person name="Strauch E."/>
        </authorList>
    </citation>
    <scope>NUCLEOTIDE SEQUENCE</scope>
    <source>
        <strain evidence="4">17-VB00146</strain>
    </source>
</reference>
<evidence type="ECO:0000256" key="2">
    <source>
        <dbReference type="ARBA" id="ARBA00022679"/>
    </source>
</evidence>
<dbReference type="PANTHER" id="PTHR43861:SF1">
    <property type="entry name" value="TRANS-ACONITATE 2-METHYLTRANSFERASE"/>
    <property type="match status" value="1"/>
</dbReference>
<dbReference type="PANTHER" id="PTHR43861">
    <property type="entry name" value="TRANS-ACONITATE 2-METHYLTRANSFERASE-RELATED"/>
    <property type="match status" value="1"/>
</dbReference>
<evidence type="ECO:0000313" key="4">
    <source>
        <dbReference type="EMBL" id="MCC3805859.1"/>
    </source>
</evidence>
<accession>A0A9Q3YI46</accession>
<name>A0A9Q3YI46_VIBPH</name>
<organism evidence="4 5">
    <name type="scientific">Vibrio parahaemolyticus</name>
    <dbReference type="NCBI Taxonomy" id="670"/>
    <lineage>
        <taxon>Bacteria</taxon>
        <taxon>Pseudomonadati</taxon>
        <taxon>Pseudomonadota</taxon>
        <taxon>Gammaproteobacteria</taxon>
        <taxon>Vibrionales</taxon>
        <taxon>Vibrionaceae</taxon>
        <taxon>Vibrio</taxon>
    </lineage>
</organism>
<dbReference type="CDD" id="cd02440">
    <property type="entry name" value="AdoMet_MTases"/>
    <property type="match status" value="1"/>
</dbReference>
<dbReference type="Gene3D" id="3.40.50.150">
    <property type="entry name" value="Vaccinia Virus protein VP39"/>
    <property type="match status" value="1"/>
</dbReference>
<dbReference type="InterPro" id="IPR029063">
    <property type="entry name" value="SAM-dependent_MTases_sf"/>
</dbReference>
<evidence type="ECO:0000313" key="5">
    <source>
        <dbReference type="Proteomes" id="UP000726777"/>
    </source>
</evidence>
<dbReference type="Proteomes" id="UP000726777">
    <property type="component" value="Unassembled WGS sequence"/>
</dbReference>
<evidence type="ECO:0000256" key="1">
    <source>
        <dbReference type="ARBA" id="ARBA00022603"/>
    </source>
</evidence>
<dbReference type="GO" id="GO:0032259">
    <property type="term" value="P:methylation"/>
    <property type="evidence" value="ECO:0007669"/>
    <property type="project" value="UniProtKB-KW"/>
</dbReference>